<dbReference type="PANTHER" id="PTHR21661">
    <property type="entry name" value="EPOXIDE HYDROLASE 1-RELATED"/>
    <property type="match status" value="1"/>
</dbReference>
<proteinExistence type="inferred from homology"/>
<keyword evidence="7" id="KW-1185">Reference proteome</keyword>
<dbReference type="EMBL" id="CP060828">
    <property type="protein sequence ID" value="QNP69472.1"/>
    <property type="molecule type" value="Genomic_DNA"/>
</dbReference>
<dbReference type="GO" id="GO:0097176">
    <property type="term" value="P:epoxide metabolic process"/>
    <property type="evidence" value="ECO:0007669"/>
    <property type="project" value="TreeGrafter"/>
</dbReference>
<sequence>MCADISPFRIRIPQADLDDLHDRLARTRSPYPVPGAESEWDHGIPSAYLDDLAGYWANGFDWRAHEARLNTFPQFLTEIDGQTIHFLHLRSPEPDAMPLLLNHSYPTSFVEFLEASGPLTDPRAHGGDPADAFHVVVPSLPGFVFSSPLSARGWNLERTATAFGELMGRLGYERFGVEGGDLGAGVTGRVALLMPERVIGAHVHGDRLQLGMAGEDFPVPEGLSPQERAELEEAQRSWSQMKGYRVLHSTAPNALSAGLADSPVLQLAWIAEKFAQWANPATPIGREDVLITASLYWFTRTGPAAGDFYWELAHADDPGWGGASAVPMASSLFHSDPLVRKVLGPGDSTTFFREHTEGGHFPAFEVPGLFVDDIRAFFRTLRTGHGTTSAAVPRTPGGSPGSPP</sequence>
<name>A0A7H0I9K6_9ACTN</name>
<dbReference type="KEGG" id="sroi:IAG44_08475"/>
<dbReference type="Gene3D" id="3.40.50.1820">
    <property type="entry name" value="alpha/beta hydrolase"/>
    <property type="match status" value="1"/>
</dbReference>
<dbReference type="Proteomes" id="UP000516052">
    <property type="component" value="Chromosome"/>
</dbReference>
<dbReference type="PIRSF" id="PIRSF001112">
    <property type="entry name" value="Epoxide_hydrolase"/>
    <property type="match status" value="1"/>
</dbReference>
<evidence type="ECO:0000259" key="5">
    <source>
        <dbReference type="Pfam" id="PF06441"/>
    </source>
</evidence>
<dbReference type="Pfam" id="PF06441">
    <property type="entry name" value="EHN"/>
    <property type="match status" value="1"/>
</dbReference>
<keyword evidence="2" id="KW-0058">Aromatic hydrocarbons catabolism</keyword>
<dbReference type="PRINTS" id="PR00412">
    <property type="entry name" value="EPOXHYDRLASE"/>
</dbReference>
<feature type="active site" description="Proton donor" evidence="4">
    <location>
        <position position="309"/>
    </location>
</feature>
<evidence type="ECO:0000313" key="6">
    <source>
        <dbReference type="EMBL" id="QNP69472.1"/>
    </source>
</evidence>
<evidence type="ECO:0000256" key="2">
    <source>
        <dbReference type="ARBA" id="ARBA00022797"/>
    </source>
</evidence>
<evidence type="ECO:0000313" key="7">
    <source>
        <dbReference type="Proteomes" id="UP000516052"/>
    </source>
</evidence>
<dbReference type="RefSeq" id="WP_187746511.1">
    <property type="nucleotide sequence ID" value="NZ_CP060828.1"/>
</dbReference>
<evidence type="ECO:0000256" key="1">
    <source>
        <dbReference type="ARBA" id="ARBA00010088"/>
    </source>
</evidence>
<comment type="similarity">
    <text evidence="1">Belongs to the peptidase S33 family.</text>
</comment>
<dbReference type="InterPro" id="IPR016292">
    <property type="entry name" value="Epoxide_hydrolase"/>
</dbReference>
<feature type="domain" description="Epoxide hydrolase N-terminal" evidence="5">
    <location>
        <begin position="5"/>
        <end position="112"/>
    </location>
</feature>
<dbReference type="InterPro" id="IPR010497">
    <property type="entry name" value="Epoxide_hydro_N"/>
</dbReference>
<evidence type="ECO:0000256" key="3">
    <source>
        <dbReference type="ARBA" id="ARBA00022801"/>
    </source>
</evidence>
<dbReference type="SUPFAM" id="SSF53474">
    <property type="entry name" value="alpha/beta-Hydrolases"/>
    <property type="match status" value="1"/>
</dbReference>
<feature type="active site" description="Nucleophile" evidence="4">
    <location>
        <position position="181"/>
    </location>
</feature>
<dbReference type="PANTHER" id="PTHR21661:SF35">
    <property type="entry name" value="EPOXIDE HYDROLASE"/>
    <property type="match status" value="1"/>
</dbReference>
<protein>
    <submittedName>
        <fullName evidence="6">Epoxide hydrolase</fullName>
    </submittedName>
</protein>
<reference evidence="6 7" key="1">
    <citation type="submission" date="2020-08" db="EMBL/GenBank/DDBJ databases">
        <title>A novel species.</title>
        <authorList>
            <person name="Gao J."/>
        </authorList>
    </citation>
    <scope>NUCLEOTIDE SEQUENCE [LARGE SCALE GENOMIC DNA]</scope>
    <source>
        <strain evidence="6 7">CRXT-G-22</strain>
    </source>
</reference>
<dbReference type="GO" id="GO:0004301">
    <property type="term" value="F:epoxide hydrolase activity"/>
    <property type="evidence" value="ECO:0007669"/>
    <property type="project" value="TreeGrafter"/>
</dbReference>
<accession>A0A7H0I9K6</accession>
<keyword evidence="3 6" id="KW-0378">Hydrolase</keyword>
<evidence type="ECO:0000256" key="4">
    <source>
        <dbReference type="PIRSR" id="PIRSR001112-1"/>
    </source>
</evidence>
<feature type="active site" description="Proton acceptor" evidence="4">
    <location>
        <position position="360"/>
    </location>
</feature>
<organism evidence="6 7">
    <name type="scientific">Streptomyces roseirectus</name>
    <dbReference type="NCBI Taxonomy" id="2768066"/>
    <lineage>
        <taxon>Bacteria</taxon>
        <taxon>Bacillati</taxon>
        <taxon>Actinomycetota</taxon>
        <taxon>Actinomycetes</taxon>
        <taxon>Kitasatosporales</taxon>
        <taxon>Streptomycetaceae</taxon>
        <taxon>Streptomyces</taxon>
    </lineage>
</organism>
<gene>
    <name evidence="6" type="ORF">IAG44_08475</name>
</gene>
<dbReference type="AlphaFoldDB" id="A0A7H0I9K6"/>
<dbReference type="InterPro" id="IPR029058">
    <property type="entry name" value="AB_hydrolase_fold"/>
</dbReference>
<dbReference type="InterPro" id="IPR000639">
    <property type="entry name" value="Epox_hydrolase-like"/>
</dbReference>